<dbReference type="Proteomes" id="UP000256690">
    <property type="component" value="Unassembled WGS sequence"/>
</dbReference>
<comment type="caution">
    <text evidence="1">The sequence shown here is derived from an EMBL/GenBank/DDBJ whole genome shotgun (WGS) entry which is preliminary data.</text>
</comment>
<gene>
    <name evidence="1" type="ORF">DSM5745_10401</name>
</gene>
<name>A0A3D8QIX4_9EURO</name>
<organism evidence="1 2">
    <name type="scientific">Aspergillus mulundensis</name>
    <dbReference type="NCBI Taxonomy" id="1810919"/>
    <lineage>
        <taxon>Eukaryota</taxon>
        <taxon>Fungi</taxon>
        <taxon>Dikarya</taxon>
        <taxon>Ascomycota</taxon>
        <taxon>Pezizomycotina</taxon>
        <taxon>Eurotiomycetes</taxon>
        <taxon>Eurotiomycetidae</taxon>
        <taxon>Eurotiales</taxon>
        <taxon>Aspergillaceae</taxon>
        <taxon>Aspergillus</taxon>
        <taxon>Aspergillus subgen. Nidulantes</taxon>
    </lineage>
</organism>
<dbReference type="GeneID" id="38120771"/>
<proteinExistence type="predicted"/>
<dbReference type="AlphaFoldDB" id="A0A3D8QIX4"/>
<evidence type="ECO:0000313" key="2">
    <source>
        <dbReference type="Proteomes" id="UP000256690"/>
    </source>
</evidence>
<sequence length="353" mass="39213">MASTTINKLPKGPLYELDPEGDVFLVVYNVPASLPDNLDHLHPTVLSGSLPLFGEYKSVVKLRVSQKTLSLSSNYYADIFKNPVMAANQTGVQGHLRLPIMHDNAGGLAFLIVMLIAHHRTRQIPRRLTMDMLLEVALLTDYYKCHGPMAIWAKTWTQALTGTPQALQTPADTASCIVEWVYIAYVFHDRELFSEVTRTAIETQTGLVQTDLPIPAVIINRLNQARFDYLNTLATQLNHLRNAVINGCYQADTSARHTLCTHLVYGRFVMTVTRLGLYSFPVAPFIGLRIQDLVESLKHVQDSPGPAEKGDPTGKVHGFCRLSARVACMLDLVDEPVGLEIDDDAFPISARDF</sequence>
<protein>
    <recommendedName>
        <fullName evidence="3">BTB domain-containing protein</fullName>
    </recommendedName>
</protein>
<accession>A0A3D8QIX4</accession>
<dbReference type="RefSeq" id="XP_026598860.1">
    <property type="nucleotide sequence ID" value="XM_026752417.1"/>
</dbReference>
<evidence type="ECO:0000313" key="1">
    <source>
        <dbReference type="EMBL" id="RDW61729.1"/>
    </source>
</evidence>
<dbReference type="STRING" id="1810919.A0A3D8QIX4"/>
<dbReference type="OrthoDB" id="5275938at2759"/>
<dbReference type="EMBL" id="PVWQ01000016">
    <property type="protein sequence ID" value="RDW61729.1"/>
    <property type="molecule type" value="Genomic_DNA"/>
</dbReference>
<keyword evidence="2" id="KW-1185">Reference proteome</keyword>
<reference evidence="1 2" key="1">
    <citation type="journal article" date="2018" name="IMA Fungus">
        <title>IMA Genome-F 9: Draft genome sequence of Annulohypoxylon stygium, Aspergillus mulundensis, Berkeleyomyces basicola (syn. Thielaviopsis basicola), Ceratocystis smalleyi, two Cercospora beticola strains, Coleophoma cylindrospora, Fusarium fracticaudum, Phialophora cf. hyalina, and Morchella septimelata.</title>
        <authorList>
            <person name="Wingfield B.D."/>
            <person name="Bills G.F."/>
            <person name="Dong Y."/>
            <person name="Huang W."/>
            <person name="Nel W.J."/>
            <person name="Swalarsk-Parry B.S."/>
            <person name="Vaghefi N."/>
            <person name="Wilken P.M."/>
            <person name="An Z."/>
            <person name="de Beer Z.W."/>
            <person name="De Vos L."/>
            <person name="Chen L."/>
            <person name="Duong T.A."/>
            <person name="Gao Y."/>
            <person name="Hammerbacher A."/>
            <person name="Kikkert J.R."/>
            <person name="Li Y."/>
            <person name="Li H."/>
            <person name="Li K."/>
            <person name="Li Q."/>
            <person name="Liu X."/>
            <person name="Ma X."/>
            <person name="Naidoo K."/>
            <person name="Pethybridge S.J."/>
            <person name="Sun J."/>
            <person name="Steenkamp E.T."/>
            <person name="van der Nest M.A."/>
            <person name="van Wyk S."/>
            <person name="Wingfield M.J."/>
            <person name="Xiong C."/>
            <person name="Yue Q."/>
            <person name="Zhang X."/>
        </authorList>
    </citation>
    <scope>NUCLEOTIDE SEQUENCE [LARGE SCALE GENOMIC DNA]</scope>
    <source>
        <strain evidence="1 2">DSM 5745</strain>
    </source>
</reference>
<evidence type="ECO:0008006" key="3">
    <source>
        <dbReference type="Google" id="ProtNLM"/>
    </source>
</evidence>